<sequence>MRRITAAVAASAAAALVFSACAPPEAGTDGDNGSEGGGSTVSQSISLTRGAVEFAGYNGRIPSTYNTYNSVILDQVLIGFSYFGPEGEIEMNTDLGSYELVSDDPMVIEYTINDNAVWSDGTPITVADSVLAWGTQNPNLELDGEPLFNSVSVGLGDEVPAGPQGDVDGKSFTVEYADPNPDWRLQTWLSEPAHIVAEQAGMSTTELAEAILAGDSDAIADAAEFWNTGWNSATGTLPDAELIPASGPYTITSWAAGESVTLTANESYYGSDFGPQNDELIVRFVADDAMPQALDNGDVNVIGPQPTVDTLAQLSAMDGVTTYQRDTLTWEHLDFNFIDGGLFADDLELREAFALCVPRQQIIDTLIAPINPDAQVMNAREVFPFQDDYAEVTDFSYDGRYDEVDIDASAALLDASGADNLDVRIGYQAPNPRRSEQVELIKASCDQAGFNIIDGGSEEFFAEGGVMDRGDYEVALFAWAGSGQITSGENIYATGKPQNFGKYSNETVDEAWSKLIVSLDEDVQLEQTKIIEKELWDSLHGIPLFAHPGVDAAASDIENVIPTATQGGISWNAYAWHRAE</sequence>
<evidence type="ECO:0000313" key="3">
    <source>
        <dbReference type="EMBL" id="MBP2435656.1"/>
    </source>
</evidence>
<keyword evidence="1" id="KW-0732">Signal</keyword>
<dbReference type="Proteomes" id="UP001519362">
    <property type="component" value="Unassembled WGS sequence"/>
</dbReference>
<accession>A0ABS4ZED5</accession>
<name>A0ABS4ZED5_9MICO</name>
<dbReference type="PANTHER" id="PTHR30290:SF65">
    <property type="entry name" value="MONOACYL PHOSPHATIDYLINOSITOL TETRAMANNOSIDE-BINDING PROTEIN LPQW-RELATED"/>
    <property type="match status" value="1"/>
</dbReference>
<dbReference type="PANTHER" id="PTHR30290">
    <property type="entry name" value="PERIPLASMIC BINDING COMPONENT OF ABC TRANSPORTER"/>
    <property type="match status" value="1"/>
</dbReference>
<dbReference type="SUPFAM" id="SSF53850">
    <property type="entry name" value="Periplasmic binding protein-like II"/>
    <property type="match status" value="1"/>
</dbReference>
<dbReference type="Gene3D" id="3.90.76.10">
    <property type="entry name" value="Dipeptide-binding Protein, Domain 1"/>
    <property type="match status" value="1"/>
</dbReference>
<dbReference type="PROSITE" id="PS51257">
    <property type="entry name" value="PROKAR_LIPOPROTEIN"/>
    <property type="match status" value="1"/>
</dbReference>
<evidence type="ECO:0000256" key="1">
    <source>
        <dbReference type="SAM" id="SignalP"/>
    </source>
</evidence>
<feature type="domain" description="Solute-binding protein family 5" evidence="2">
    <location>
        <begin position="101"/>
        <end position="482"/>
    </location>
</feature>
<dbReference type="InterPro" id="IPR000914">
    <property type="entry name" value="SBP_5_dom"/>
</dbReference>
<dbReference type="EMBL" id="JAGIOL010000001">
    <property type="protein sequence ID" value="MBP2435656.1"/>
    <property type="molecule type" value="Genomic_DNA"/>
</dbReference>
<evidence type="ECO:0000313" key="4">
    <source>
        <dbReference type="Proteomes" id="UP001519362"/>
    </source>
</evidence>
<dbReference type="Pfam" id="PF00496">
    <property type="entry name" value="SBP_bac_5"/>
    <property type="match status" value="1"/>
</dbReference>
<feature type="chain" id="PRO_5045206007" evidence="1">
    <location>
        <begin position="23"/>
        <end position="580"/>
    </location>
</feature>
<protein>
    <submittedName>
        <fullName evidence="3">Peptide/nickel transport system substrate-binding protein</fullName>
    </submittedName>
</protein>
<dbReference type="InterPro" id="IPR030678">
    <property type="entry name" value="Peptide/Ni-bd"/>
</dbReference>
<dbReference type="Gene3D" id="3.40.190.10">
    <property type="entry name" value="Periplasmic binding protein-like II"/>
    <property type="match status" value="1"/>
</dbReference>
<reference evidence="3 4" key="1">
    <citation type="submission" date="2021-03" db="EMBL/GenBank/DDBJ databases">
        <title>Sequencing the genomes of 1000 actinobacteria strains.</title>
        <authorList>
            <person name="Klenk H.-P."/>
        </authorList>
    </citation>
    <scope>NUCLEOTIDE SEQUENCE [LARGE SCALE GENOMIC DNA]</scope>
    <source>
        <strain evidence="3 4">DSM 24221</strain>
    </source>
</reference>
<dbReference type="Gene3D" id="3.10.105.10">
    <property type="entry name" value="Dipeptide-binding Protein, Domain 3"/>
    <property type="match status" value="1"/>
</dbReference>
<keyword evidence="4" id="KW-1185">Reference proteome</keyword>
<comment type="caution">
    <text evidence="3">The sequence shown here is derived from an EMBL/GenBank/DDBJ whole genome shotgun (WGS) entry which is preliminary data.</text>
</comment>
<dbReference type="PIRSF" id="PIRSF002741">
    <property type="entry name" value="MppA"/>
    <property type="match status" value="1"/>
</dbReference>
<dbReference type="InterPro" id="IPR039424">
    <property type="entry name" value="SBP_5"/>
</dbReference>
<dbReference type="RefSeq" id="WP_338144001.1">
    <property type="nucleotide sequence ID" value="NZ_CP049253.1"/>
</dbReference>
<evidence type="ECO:0000259" key="2">
    <source>
        <dbReference type="Pfam" id="PF00496"/>
    </source>
</evidence>
<feature type="signal peptide" evidence="1">
    <location>
        <begin position="1"/>
        <end position="22"/>
    </location>
</feature>
<gene>
    <name evidence="3" type="ORF">JOF34_000242</name>
</gene>
<organism evidence="3 4">
    <name type="scientific">Microbacterium amylolyticum</name>
    <dbReference type="NCBI Taxonomy" id="936337"/>
    <lineage>
        <taxon>Bacteria</taxon>
        <taxon>Bacillati</taxon>
        <taxon>Actinomycetota</taxon>
        <taxon>Actinomycetes</taxon>
        <taxon>Micrococcales</taxon>
        <taxon>Microbacteriaceae</taxon>
        <taxon>Microbacterium</taxon>
    </lineage>
</organism>
<proteinExistence type="predicted"/>